<dbReference type="GO" id="GO:0008270">
    <property type="term" value="F:zinc ion binding"/>
    <property type="evidence" value="ECO:0007669"/>
    <property type="project" value="UniProtKB-KW"/>
</dbReference>
<dbReference type="InterPro" id="IPR013087">
    <property type="entry name" value="Znf_C2H2_type"/>
</dbReference>
<dbReference type="Pfam" id="PF00096">
    <property type="entry name" value="zf-C2H2"/>
    <property type="match status" value="1"/>
</dbReference>
<proteinExistence type="predicted"/>
<dbReference type="RefSeq" id="XP_038046913.1">
    <property type="nucleotide sequence ID" value="XM_038190985.1"/>
</dbReference>
<keyword evidence="5" id="KW-1185">Reference proteome</keyword>
<dbReference type="EnsemblMetazoa" id="XM_038190985.1">
    <property type="protein sequence ID" value="XP_038046913.1"/>
    <property type="gene ID" value="LOC119721092"/>
</dbReference>
<name>A0A913Z508_PATMI</name>
<dbReference type="SMART" id="SM00355">
    <property type="entry name" value="ZnF_C2H2"/>
    <property type="match status" value="2"/>
</dbReference>
<keyword evidence="1" id="KW-0863">Zinc-finger</keyword>
<feature type="region of interest" description="Disordered" evidence="2">
    <location>
        <begin position="125"/>
        <end position="183"/>
    </location>
</feature>
<feature type="compositionally biased region" description="Basic and acidic residues" evidence="2">
    <location>
        <begin position="125"/>
        <end position="142"/>
    </location>
</feature>
<dbReference type="InterPro" id="IPR036236">
    <property type="entry name" value="Znf_C2H2_sf"/>
</dbReference>
<evidence type="ECO:0000313" key="5">
    <source>
        <dbReference type="Proteomes" id="UP000887568"/>
    </source>
</evidence>
<dbReference type="Gene3D" id="3.30.160.60">
    <property type="entry name" value="Classic Zinc Finger"/>
    <property type="match status" value="1"/>
</dbReference>
<reference evidence="4" key="1">
    <citation type="submission" date="2022-11" db="UniProtKB">
        <authorList>
            <consortium name="EnsemblMetazoa"/>
        </authorList>
    </citation>
    <scope>IDENTIFICATION</scope>
</reference>
<dbReference type="AlphaFoldDB" id="A0A913Z508"/>
<dbReference type="SUPFAM" id="SSF57667">
    <property type="entry name" value="beta-beta-alpha zinc fingers"/>
    <property type="match status" value="1"/>
</dbReference>
<dbReference type="OrthoDB" id="10039931at2759"/>
<feature type="region of interest" description="Disordered" evidence="2">
    <location>
        <begin position="218"/>
        <end position="252"/>
    </location>
</feature>
<evidence type="ECO:0000256" key="1">
    <source>
        <dbReference type="PROSITE-ProRule" id="PRU00042"/>
    </source>
</evidence>
<dbReference type="GeneID" id="119721092"/>
<evidence type="ECO:0000259" key="3">
    <source>
        <dbReference type="PROSITE" id="PS50157"/>
    </source>
</evidence>
<feature type="compositionally biased region" description="Low complexity" evidence="2">
    <location>
        <begin position="238"/>
        <end position="247"/>
    </location>
</feature>
<dbReference type="Proteomes" id="UP000887568">
    <property type="component" value="Unplaced"/>
</dbReference>
<organism evidence="4 5">
    <name type="scientific">Patiria miniata</name>
    <name type="common">Bat star</name>
    <name type="synonym">Asterina miniata</name>
    <dbReference type="NCBI Taxonomy" id="46514"/>
    <lineage>
        <taxon>Eukaryota</taxon>
        <taxon>Metazoa</taxon>
        <taxon>Echinodermata</taxon>
        <taxon>Eleutherozoa</taxon>
        <taxon>Asterozoa</taxon>
        <taxon>Asteroidea</taxon>
        <taxon>Valvatacea</taxon>
        <taxon>Valvatida</taxon>
        <taxon>Asterinidae</taxon>
        <taxon>Patiria</taxon>
    </lineage>
</organism>
<feature type="domain" description="C2H2-type" evidence="3">
    <location>
        <begin position="9"/>
        <end position="37"/>
    </location>
</feature>
<evidence type="ECO:0000256" key="2">
    <source>
        <dbReference type="SAM" id="MobiDB-lite"/>
    </source>
</evidence>
<protein>
    <recommendedName>
        <fullName evidence="3">C2H2-type domain-containing protein</fullName>
    </recommendedName>
</protein>
<keyword evidence="1" id="KW-0862">Zinc</keyword>
<dbReference type="PROSITE" id="PS00028">
    <property type="entry name" value="ZINC_FINGER_C2H2_1"/>
    <property type="match status" value="1"/>
</dbReference>
<dbReference type="PROSITE" id="PS50157">
    <property type="entry name" value="ZINC_FINGER_C2H2_2"/>
    <property type="match status" value="1"/>
</dbReference>
<keyword evidence="1" id="KW-0479">Metal-binding</keyword>
<evidence type="ECO:0000313" key="4">
    <source>
        <dbReference type="EnsemblMetazoa" id="XP_038046913.1"/>
    </source>
</evidence>
<accession>A0A913Z508</accession>
<feature type="region of interest" description="Disordered" evidence="2">
    <location>
        <begin position="77"/>
        <end position="99"/>
    </location>
</feature>
<sequence length="307" mass="35087">MKEQEKKKFTCEECSLTFQHRTSLARHRQVGHGPSQIFAWCVRCPFKSTRKDNLRRHYRQNHEAHIHEVDLLPLETERERAQRRRSEEGEKAVKETRRMVVKRTEGRKVKDLGDAETWAEALRILHQEDDVDEQPRGEKRPTQSEPEAQEEPPAKRKSAKQSTITQGGPLDLSISGPEASGGLSLSPASLSLLEEDVPAPVRKPLGGKPRGMLLIAQQDHVDSSEEEAEELQQHEAAEAAPNNGAAAHIREDLRPIHVTSLEEVLRGRVTRVKEVSTTLEYKEGVKVREQRLERVYDVQFDQDFRKK</sequence>